<protein>
    <submittedName>
        <fullName evidence="2">Uncharacterized protein</fullName>
    </submittedName>
</protein>
<sequence length="68" mass="7283">MISPRGEGRDSLVCNAREASPADHPGNAPGKPPPRGKFWPARRIIESRGQVLSADPSAPNRRGEARPS</sequence>
<dbReference type="Proteomes" id="UP001221898">
    <property type="component" value="Unassembled WGS sequence"/>
</dbReference>
<feature type="region of interest" description="Disordered" evidence="1">
    <location>
        <begin position="1"/>
        <end position="68"/>
    </location>
</feature>
<name>A0AAD7RAT7_9TELE</name>
<proteinExistence type="predicted"/>
<accession>A0AAD7RAT7</accession>
<dbReference type="AlphaFoldDB" id="A0AAD7RAT7"/>
<gene>
    <name evidence="2" type="ORF">AAFF_G00271290</name>
</gene>
<evidence type="ECO:0000256" key="1">
    <source>
        <dbReference type="SAM" id="MobiDB-lite"/>
    </source>
</evidence>
<feature type="compositionally biased region" description="Basic and acidic residues" evidence="1">
    <location>
        <begin position="1"/>
        <end position="10"/>
    </location>
</feature>
<evidence type="ECO:0000313" key="3">
    <source>
        <dbReference type="Proteomes" id="UP001221898"/>
    </source>
</evidence>
<organism evidence="2 3">
    <name type="scientific">Aldrovandia affinis</name>
    <dbReference type="NCBI Taxonomy" id="143900"/>
    <lineage>
        <taxon>Eukaryota</taxon>
        <taxon>Metazoa</taxon>
        <taxon>Chordata</taxon>
        <taxon>Craniata</taxon>
        <taxon>Vertebrata</taxon>
        <taxon>Euteleostomi</taxon>
        <taxon>Actinopterygii</taxon>
        <taxon>Neopterygii</taxon>
        <taxon>Teleostei</taxon>
        <taxon>Notacanthiformes</taxon>
        <taxon>Halosauridae</taxon>
        <taxon>Aldrovandia</taxon>
    </lineage>
</organism>
<reference evidence="2" key="1">
    <citation type="journal article" date="2023" name="Science">
        <title>Genome structures resolve the early diversification of teleost fishes.</title>
        <authorList>
            <person name="Parey E."/>
            <person name="Louis A."/>
            <person name="Montfort J."/>
            <person name="Bouchez O."/>
            <person name="Roques C."/>
            <person name="Iampietro C."/>
            <person name="Lluch J."/>
            <person name="Castinel A."/>
            <person name="Donnadieu C."/>
            <person name="Desvignes T."/>
            <person name="Floi Bucao C."/>
            <person name="Jouanno E."/>
            <person name="Wen M."/>
            <person name="Mejri S."/>
            <person name="Dirks R."/>
            <person name="Jansen H."/>
            <person name="Henkel C."/>
            <person name="Chen W.J."/>
            <person name="Zahm M."/>
            <person name="Cabau C."/>
            <person name="Klopp C."/>
            <person name="Thompson A.W."/>
            <person name="Robinson-Rechavi M."/>
            <person name="Braasch I."/>
            <person name="Lecointre G."/>
            <person name="Bobe J."/>
            <person name="Postlethwait J.H."/>
            <person name="Berthelot C."/>
            <person name="Roest Crollius H."/>
            <person name="Guiguen Y."/>
        </authorList>
    </citation>
    <scope>NUCLEOTIDE SEQUENCE</scope>
    <source>
        <strain evidence="2">NC1722</strain>
    </source>
</reference>
<comment type="caution">
    <text evidence="2">The sequence shown here is derived from an EMBL/GenBank/DDBJ whole genome shotgun (WGS) entry which is preliminary data.</text>
</comment>
<dbReference type="EMBL" id="JAINUG010000374">
    <property type="protein sequence ID" value="KAJ8373074.1"/>
    <property type="molecule type" value="Genomic_DNA"/>
</dbReference>
<evidence type="ECO:0000313" key="2">
    <source>
        <dbReference type="EMBL" id="KAJ8373074.1"/>
    </source>
</evidence>
<keyword evidence="3" id="KW-1185">Reference proteome</keyword>